<keyword evidence="4" id="KW-0677">Repeat</keyword>
<evidence type="ECO:0000313" key="8">
    <source>
        <dbReference type="EMBL" id="OCX17434.1"/>
    </source>
</evidence>
<dbReference type="Proteomes" id="UP000095143">
    <property type="component" value="Unassembled WGS sequence"/>
</dbReference>
<dbReference type="AlphaFoldDB" id="A0A1C2DRP7"/>
<evidence type="ECO:0000256" key="6">
    <source>
        <dbReference type="ARBA" id="ARBA00022801"/>
    </source>
</evidence>
<feature type="domain" description="KaiC" evidence="7">
    <location>
        <begin position="5"/>
        <end position="234"/>
    </location>
</feature>
<dbReference type="EMBL" id="MDEN01000065">
    <property type="protein sequence ID" value="OCX17434.1"/>
    <property type="molecule type" value="Genomic_DNA"/>
</dbReference>
<dbReference type="SMART" id="SM00382">
    <property type="entry name" value="AAA"/>
    <property type="match status" value="2"/>
</dbReference>
<keyword evidence="6" id="KW-0378">Hydrolase</keyword>
<dbReference type="Pfam" id="PF06745">
    <property type="entry name" value="ATPase"/>
    <property type="match status" value="2"/>
</dbReference>
<comment type="caution">
    <text evidence="8">The sequence shown here is derived from an EMBL/GenBank/DDBJ whole genome shotgun (WGS) entry which is preliminary data.</text>
</comment>
<evidence type="ECO:0000256" key="3">
    <source>
        <dbReference type="ARBA" id="ARBA00022679"/>
    </source>
</evidence>
<evidence type="ECO:0000259" key="7">
    <source>
        <dbReference type="PROSITE" id="PS51146"/>
    </source>
</evidence>
<dbReference type="PANTHER" id="PTHR42926">
    <property type="match status" value="1"/>
</dbReference>
<dbReference type="EC" id="2.7.11.1" evidence="1"/>
<reference evidence="8 9" key="1">
    <citation type="submission" date="2016-08" db="EMBL/GenBank/DDBJ databases">
        <title>Whole genome sequence of Pseudomonas graminis strain UASWS1507, a potential biological control agent for agriculture.</title>
        <authorList>
            <person name="Crovadore J."/>
            <person name="Calmin G."/>
            <person name="Chablais R."/>
            <person name="Cochard B."/>
            <person name="Lefort F."/>
        </authorList>
    </citation>
    <scope>NUCLEOTIDE SEQUENCE [LARGE SCALE GENOMIC DNA]</scope>
    <source>
        <strain evidence="8 9">UASWS1507</strain>
    </source>
</reference>
<dbReference type="PRINTS" id="PR01874">
    <property type="entry name" value="DNAREPAIRADA"/>
</dbReference>
<name>A0A1C2DRP7_9PSED</name>
<keyword evidence="5 8" id="KW-0418">Kinase</keyword>
<dbReference type="GO" id="GO:0016787">
    <property type="term" value="F:hydrolase activity"/>
    <property type="evidence" value="ECO:0007669"/>
    <property type="project" value="UniProtKB-KW"/>
</dbReference>
<dbReference type="PROSITE" id="PS51146">
    <property type="entry name" value="KAIC"/>
    <property type="match status" value="2"/>
</dbReference>
<evidence type="ECO:0000256" key="2">
    <source>
        <dbReference type="ARBA" id="ARBA00022553"/>
    </source>
</evidence>
<proteinExistence type="predicted"/>
<evidence type="ECO:0000256" key="4">
    <source>
        <dbReference type="ARBA" id="ARBA00022737"/>
    </source>
</evidence>
<keyword evidence="8" id="KW-0723">Serine/threonine-protein kinase</keyword>
<dbReference type="InterPro" id="IPR027417">
    <property type="entry name" value="P-loop_NTPase"/>
</dbReference>
<evidence type="ECO:0000256" key="5">
    <source>
        <dbReference type="ARBA" id="ARBA00022777"/>
    </source>
</evidence>
<accession>A0A1C2DRP7</accession>
<dbReference type="InterPro" id="IPR014774">
    <property type="entry name" value="KaiC-like_dom"/>
</dbReference>
<keyword evidence="3" id="KW-0808">Transferase</keyword>
<dbReference type="PIRSF" id="PIRSF039117">
    <property type="entry name" value="KaiC"/>
    <property type="match status" value="1"/>
</dbReference>
<evidence type="ECO:0000256" key="1">
    <source>
        <dbReference type="ARBA" id="ARBA00012513"/>
    </source>
</evidence>
<organism evidence="8 9">
    <name type="scientific">Pseudomonas graminis</name>
    <dbReference type="NCBI Taxonomy" id="158627"/>
    <lineage>
        <taxon>Bacteria</taxon>
        <taxon>Pseudomonadati</taxon>
        <taxon>Pseudomonadota</taxon>
        <taxon>Gammaproteobacteria</taxon>
        <taxon>Pseudomonadales</taxon>
        <taxon>Pseudomonadaceae</taxon>
        <taxon>Pseudomonas</taxon>
    </lineage>
</organism>
<sequence>MNQLKRLESGIKGFDAVLKGGLVAGASYIIQGRPGSGKTILANQVGFNHVRQNGRVLFATLLAEPHDRLFHFLSTLSFFDRGAVGQSIQFVSAFDTLENDGLHEVVKLLRREISRQHSSLLILDGLLNARSRAETPLDTKQFISELQGHAAFAGCTVLFLTSSQLDDGSPEHTMVDGVIEMGEDMVGSRTVRRIKMRKTRGSGAIPGAHEFEINEQGISIYPRLECMLTRTGAMPEHPHSLLSSGIDGLDAHIGGGLVRSSVTLIMGPSGAGKTSLGIQFLGGCSAQEPGLYFGFHESPQRAMSKARSLGKDFAALEASGALHIVWTPASAGLIDRVCYDLLDRVERLQIKRVFIDSLNALSRTAADQSRVLDVLDTLLSELRGRGVTVMAAWEAHRLFDERANLPTPDVSGVVDNLLLVQFVQHRTELQRQISILKIRDNAYDPSPLEVVMSNAGITMKKV</sequence>
<dbReference type="RefSeq" id="WP_065990772.1">
    <property type="nucleotide sequence ID" value="NZ_MDEN01000065.1"/>
</dbReference>
<dbReference type="OrthoDB" id="9783783at2"/>
<keyword evidence="2" id="KW-0597">Phosphoprotein</keyword>
<dbReference type="InterPro" id="IPR003593">
    <property type="entry name" value="AAA+_ATPase"/>
</dbReference>
<feature type="domain" description="KaiC" evidence="7">
    <location>
        <begin position="240"/>
        <end position="462"/>
    </location>
</feature>
<dbReference type="InterPro" id="IPR051347">
    <property type="entry name" value="Circadian_clock_KaiC-rel"/>
</dbReference>
<dbReference type="GO" id="GO:0004674">
    <property type="term" value="F:protein serine/threonine kinase activity"/>
    <property type="evidence" value="ECO:0007669"/>
    <property type="project" value="UniProtKB-KW"/>
</dbReference>
<gene>
    <name evidence="8" type="ORF">BBI10_18185</name>
</gene>
<dbReference type="SUPFAM" id="SSF52540">
    <property type="entry name" value="P-loop containing nucleoside triphosphate hydrolases"/>
    <property type="match status" value="2"/>
</dbReference>
<dbReference type="GO" id="GO:0005524">
    <property type="term" value="F:ATP binding"/>
    <property type="evidence" value="ECO:0007669"/>
    <property type="project" value="InterPro"/>
</dbReference>
<dbReference type="InterPro" id="IPR030665">
    <property type="entry name" value="KaiC"/>
</dbReference>
<dbReference type="InterPro" id="IPR010624">
    <property type="entry name" value="KaiC_dom"/>
</dbReference>
<protein>
    <recommendedName>
        <fullName evidence="1">non-specific serine/threonine protein kinase</fullName>
        <ecNumber evidence="1">2.7.11.1</ecNumber>
    </recommendedName>
</protein>
<dbReference type="Gene3D" id="3.40.50.300">
    <property type="entry name" value="P-loop containing nucleotide triphosphate hydrolases"/>
    <property type="match status" value="2"/>
</dbReference>
<evidence type="ECO:0000313" key="9">
    <source>
        <dbReference type="Proteomes" id="UP000095143"/>
    </source>
</evidence>
<dbReference type="PANTHER" id="PTHR42926:SF1">
    <property type="entry name" value="CIRCADIAN CLOCK OSCILLATOR PROTEIN KAIC 1"/>
    <property type="match status" value="1"/>
</dbReference>